<protein>
    <submittedName>
        <fullName evidence="2">Uncharacterized protein</fullName>
    </submittedName>
</protein>
<feature type="region of interest" description="Disordered" evidence="1">
    <location>
        <begin position="118"/>
        <end position="141"/>
    </location>
</feature>
<feature type="compositionally biased region" description="Low complexity" evidence="1">
    <location>
        <begin position="87"/>
        <end position="97"/>
    </location>
</feature>
<dbReference type="AlphaFoldDB" id="A0AAE0V5F6"/>
<proteinExistence type="predicted"/>
<evidence type="ECO:0000256" key="1">
    <source>
        <dbReference type="SAM" id="MobiDB-lite"/>
    </source>
</evidence>
<sequence length="141" mass="15071">VITLKWIVGTLQEVYNINTISLDSKALTHRVMDSTRSLKVCCGTKMLAADPLFPPSCEVGATCQSNIHMDGRTQGFPAEHCPKHDTASAGSPSSHSASWCHVFSRTSINFFSNLSNSSSSVGSDHTGQPSLPRASVSHGRP</sequence>
<organism evidence="2 3">
    <name type="scientific">Hemibagrus guttatus</name>
    <dbReference type="NCBI Taxonomy" id="175788"/>
    <lineage>
        <taxon>Eukaryota</taxon>
        <taxon>Metazoa</taxon>
        <taxon>Chordata</taxon>
        <taxon>Craniata</taxon>
        <taxon>Vertebrata</taxon>
        <taxon>Euteleostomi</taxon>
        <taxon>Actinopterygii</taxon>
        <taxon>Neopterygii</taxon>
        <taxon>Teleostei</taxon>
        <taxon>Ostariophysi</taxon>
        <taxon>Siluriformes</taxon>
        <taxon>Bagridae</taxon>
        <taxon>Hemibagrus</taxon>
    </lineage>
</organism>
<dbReference type="EMBL" id="JAUCMX010000009">
    <property type="protein sequence ID" value="KAK3535606.1"/>
    <property type="molecule type" value="Genomic_DNA"/>
</dbReference>
<feature type="non-terminal residue" evidence="2">
    <location>
        <position position="1"/>
    </location>
</feature>
<name>A0AAE0V5F6_9TELE</name>
<evidence type="ECO:0000313" key="3">
    <source>
        <dbReference type="Proteomes" id="UP001274896"/>
    </source>
</evidence>
<gene>
    <name evidence="2" type="ORF">QTP70_017796</name>
</gene>
<comment type="caution">
    <text evidence="2">The sequence shown here is derived from an EMBL/GenBank/DDBJ whole genome shotgun (WGS) entry which is preliminary data.</text>
</comment>
<accession>A0AAE0V5F6</accession>
<keyword evidence="3" id="KW-1185">Reference proteome</keyword>
<reference evidence="2" key="1">
    <citation type="submission" date="2023-06" db="EMBL/GenBank/DDBJ databases">
        <title>Male Hemibagrus guttatus genome.</title>
        <authorList>
            <person name="Bian C."/>
        </authorList>
    </citation>
    <scope>NUCLEOTIDE SEQUENCE</scope>
    <source>
        <strain evidence="2">Male_cb2023</strain>
        <tissue evidence="2">Muscle</tissue>
    </source>
</reference>
<feature type="region of interest" description="Disordered" evidence="1">
    <location>
        <begin position="78"/>
        <end position="97"/>
    </location>
</feature>
<dbReference type="Proteomes" id="UP001274896">
    <property type="component" value="Unassembled WGS sequence"/>
</dbReference>
<evidence type="ECO:0000313" key="2">
    <source>
        <dbReference type="EMBL" id="KAK3535606.1"/>
    </source>
</evidence>